<feature type="domain" description="Leucyl-tRNA synthetase editing" evidence="14">
    <location>
        <begin position="248"/>
        <end position="438"/>
    </location>
</feature>
<evidence type="ECO:0000256" key="7">
    <source>
        <dbReference type="ARBA" id="ARBA00023146"/>
    </source>
</evidence>
<evidence type="ECO:0000256" key="10">
    <source>
        <dbReference type="RuleBase" id="RU363035"/>
    </source>
</evidence>
<dbReference type="STRING" id="1192868.GCA_000304395_03284"/>
<keyword evidence="7 9" id="KW-0030">Aminoacyl-tRNA synthetase</keyword>
<protein>
    <recommendedName>
        <fullName evidence="9">Leucine--tRNA ligase</fullName>
        <ecNumber evidence="9">6.1.1.4</ecNumber>
    </recommendedName>
    <alternativeName>
        <fullName evidence="9">Leucyl-tRNA synthetase</fullName>
        <shortName evidence="9">LeuRS</shortName>
    </alternativeName>
</protein>
<dbReference type="InterPro" id="IPR014729">
    <property type="entry name" value="Rossmann-like_a/b/a_fold"/>
</dbReference>
<dbReference type="FunFam" id="3.40.50.620:FF:000003">
    <property type="entry name" value="Leucine--tRNA ligase"/>
    <property type="match status" value="1"/>
</dbReference>
<evidence type="ECO:0000256" key="4">
    <source>
        <dbReference type="ARBA" id="ARBA00022741"/>
    </source>
</evidence>
<feature type="domain" description="Aminoacyl-tRNA synthetase class Ia" evidence="11">
    <location>
        <begin position="457"/>
        <end position="613"/>
    </location>
</feature>
<evidence type="ECO:0000259" key="13">
    <source>
        <dbReference type="Pfam" id="PF09334"/>
    </source>
</evidence>
<dbReference type="CDD" id="cd00812">
    <property type="entry name" value="LeuRS_core"/>
    <property type="match status" value="1"/>
</dbReference>
<keyword evidence="2 9" id="KW-0963">Cytoplasm</keyword>
<evidence type="ECO:0000259" key="12">
    <source>
        <dbReference type="Pfam" id="PF08264"/>
    </source>
</evidence>
<dbReference type="PRINTS" id="PR00985">
    <property type="entry name" value="TRNASYNTHLEU"/>
</dbReference>
<feature type="domain" description="Methionyl/Leucyl tRNA synthetase" evidence="13">
    <location>
        <begin position="64"/>
        <end position="198"/>
    </location>
</feature>
<dbReference type="InterPro" id="IPR002300">
    <property type="entry name" value="aa-tRNA-synth_Ia"/>
</dbReference>
<dbReference type="Gene3D" id="3.10.20.590">
    <property type="match status" value="1"/>
</dbReference>
<dbReference type="NCBIfam" id="TIGR00396">
    <property type="entry name" value="leuS_bact"/>
    <property type="match status" value="1"/>
</dbReference>
<dbReference type="Pfam" id="PF08264">
    <property type="entry name" value="Anticodon_1"/>
    <property type="match status" value="1"/>
</dbReference>
<evidence type="ECO:0000256" key="2">
    <source>
        <dbReference type="ARBA" id="ARBA00022490"/>
    </source>
</evidence>
<evidence type="ECO:0000256" key="6">
    <source>
        <dbReference type="ARBA" id="ARBA00022917"/>
    </source>
</evidence>
<dbReference type="AlphaFoldDB" id="A0A316C6V9"/>
<feature type="binding site" evidence="9">
    <location>
        <position position="658"/>
    </location>
    <ligand>
        <name>ATP</name>
        <dbReference type="ChEBI" id="CHEBI:30616"/>
    </ligand>
</feature>
<dbReference type="SUPFAM" id="SSF52374">
    <property type="entry name" value="Nucleotidylyl transferase"/>
    <property type="match status" value="1"/>
</dbReference>
<evidence type="ECO:0000256" key="9">
    <source>
        <dbReference type="HAMAP-Rule" id="MF_00049"/>
    </source>
</evidence>
<comment type="caution">
    <text evidence="15">The sequence shown here is derived from an EMBL/GenBank/DDBJ whole genome shotgun (WGS) entry which is preliminary data.</text>
</comment>
<evidence type="ECO:0000256" key="5">
    <source>
        <dbReference type="ARBA" id="ARBA00022840"/>
    </source>
</evidence>
<dbReference type="InterPro" id="IPR009008">
    <property type="entry name" value="Val/Leu/Ile-tRNA-synth_edit"/>
</dbReference>
<keyword evidence="5 9" id="KW-0067">ATP-binding</keyword>
<dbReference type="SUPFAM" id="SSF50677">
    <property type="entry name" value="ValRS/IleRS/LeuRS editing domain"/>
    <property type="match status" value="1"/>
</dbReference>
<feature type="domain" description="Aminoacyl-tRNA synthetase class Ia" evidence="11">
    <location>
        <begin position="654"/>
        <end position="694"/>
    </location>
</feature>
<dbReference type="Pfam" id="PF13603">
    <property type="entry name" value="tRNA-synt_1_2"/>
    <property type="match status" value="1"/>
</dbReference>
<reference evidence="15 16" key="1">
    <citation type="submission" date="2018-05" db="EMBL/GenBank/DDBJ databases">
        <title>Genomic Encyclopedia of Type Strains, Phase IV (KMG-IV): sequencing the most valuable type-strain genomes for metagenomic binning, comparative biology and taxonomic classification.</title>
        <authorList>
            <person name="Goeker M."/>
        </authorList>
    </citation>
    <scope>NUCLEOTIDE SEQUENCE [LARGE SCALE GENOMIC DNA]</scope>
    <source>
        <strain evidence="15 16">DSM 6986</strain>
    </source>
</reference>
<comment type="subcellular location">
    <subcellularLocation>
        <location evidence="9">Cytoplasm</location>
    </subcellularLocation>
</comment>
<dbReference type="FunFam" id="1.10.730.10:FF:000002">
    <property type="entry name" value="Leucine--tRNA ligase"/>
    <property type="match status" value="1"/>
</dbReference>
<dbReference type="GO" id="GO:0005829">
    <property type="term" value="C:cytosol"/>
    <property type="evidence" value="ECO:0007669"/>
    <property type="project" value="TreeGrafter"/>
</dbReference>
<gene>
    <name evidence="9" type="primary">leuS</name>
    <name evidence="15" type="ORF">C7441_104282</name>
</gene>
<dbReference type="EC" id="6.1.1.4" evidence="9"/>
<dbReference type="GO" id="GO:0006429">
    <property type="term" value="P:leucyl-tRNA aminoacylation"/>
    <property type="evidence" value="ECO:0007669"/>
    <property type="project" value="UniProtKB-UniRule"/>
</dbReference>
<dbReference type="Proteomes" id="UP000245396">
    <property type="component" value="Unassembled WGS sequence"/>
</dbReference>
<dbReference type="Gene3D" id="2.20.28.290">
    <property type="match status" value="1"/>
</dbReference>
<evidence type="ECO:0000313" key="16">
    <source>
        <dbReference type="Proteomes" id="UP000245396"/>
    </source>
</evidence>
<dbReference type="GO" id="GO:0002161">
    <property type="term" value="F:aminoacyl-tRNA deacylase activity"/>
    <property type="evidence" value="ECO:0007669"/>
    <property type="project" value="InterPro"/>
</dbReference>
<evidence type="ECO:0000313" key="15">
    <source>
        <dbReference type="EMBL" id="PWJ85013.1"/>
    </source>
</evidence>
<dbReference type="InterPro" id="IPR009080">
    <property type="entry name" value="tRNAsynth_Ia_anticodon-bd"/>
</dbReference>
<keyword evidence="16" id="KW-1185">Reference proteome</keyword>
<evidence type="ECO:0000256" key="8">
    <source>
        <dbReference type="ARBA" id="ARBA00047469"/>
    </source>
</evidence>
<sequence length="899" mass="100605">MNTHDDFLNRRIFAPVPRTLLSEKHPMATERYNPRASEPKWQKAWDARKLFETKNDDPRPKYYVLEMFPYPSGRIHIGHTRNYTMGDVVARYKRAKGFNVLHPMGWDAFGMPAENAAMQNKVHPKDWTYDNIATMRAQLKVMGLSIDWSREFATCDVDYYHRQQMLFLDMVEKGLVTRKSSKVNWDPVDMTVLANEQVIDGRGWRSGALVEQRELTQWFFKITDYAQDLSDALDGLDEWPEKVKLMQRNWIGRSEGMLVRWAIAEGTAPNGETELEVYTTRPDTIFGASFMAVAADHPLARKAAEKNPELAAFIEDVHHMGTSVAVLETAEKKGFDTGIRVVHPFDESWTLPVYVANFVLMDYGTGAIFGCPSGDQRDLDFANKYGLPVVPVVMPEGADAATFQITEEAYTDDGVMINSRFLDGMSPRQAFEEVANRLGERTIGNRAMGERKVNFRLRDWGISRQRYWGCPIPMIHCDDCGTVPVPRADLPVKLPDDIDFEKPGNPLDRHAGWRHVKCPTCGKDARRETDTMDTFVDSSWYFARFTAPWENEPTDPKAANDWLPVDQYIGGIEHAILHLLYSRFFTRAMRETGHLGIAEPFKGLFTQGMVVHETYRAEDGRWLAPTEVRLESEGAERHAVEIATGKPATIGTLEKMSKSKKNTVSPEEITDGYGADTARWFMLSDSPPERDVEWTDDGAAGAHRFVQRVWRIIATAAEQLAGVKPAASAEGAAGAVSKSAHKVLKAVGEDIEKLAFNRAIARIYELANTLSGPVGEIAEGKGDEALKAAAREAAEILVHLIAPFMPHLAEECWATLGGADLVAERPWPAFDPKLVMDNEITYPVQVNGKKRGDLTIARDADQGAVEKAALALESVQKALDGKAPRKVIVVPQRIVNVVA</sequence>
<accession>A0A316C6V9</accession>
<dbReference type="Pfam" id="PF09334">
    <property type="entry name" value="tRNA-synt_1g"/>
    <property type="match status" value="1"/>
</dbReference>
<dbReference type="Gene3D" id="1.10.730.10">
    <property type="entry name" value="Isoleucyl-tRNA Synthetase, Domain 1"/>
    <property type="match status" value="1"/>
</dbReference>
<dbReference type="GO" id="GO:0005524">
    <property type="term" value="F:ATP binding"/>
    <property type="evidence" value="ECO:0007669"/>
    <property type="project" value="UniProtKB-UniRule"/>
</dbReference>
<keyword evidence="3 9" id="KW-0436">Ligase</keyword>
<proteinExistence type="inferred from homology"/>
<evidence type="ECO:0000256" key="3">
    <source>
        <dbReference type="ARBA" id="ARBA00022598"/>
    </source>
</evidence>
<dbReference type="InterPro" id="IPR013155">
    <property type="entry name" value="M/V/L/I-tRNA-synth_anticd-bd"/>
</dbReference>
<dbReference type="PANTHER" id="PTHR43740:SF2">
    <property type="entry name" value="LEUCINE--TRNA LIGASE, MITOCHONDRIAL"/>
    <property type="match status" value="1"/>
</dbReference>
<dbReference type="Gene3D" id="3.40.50.620">
    <property type="entry name" value="HUPs"/>
    <property type="match status" value="2"/>
</dbReference>
<name>A0A316C6V9_PSESE</name>
<comment type="similarity">
    <text evidence="1 9 10">Belongs to the class-I aminoacyl-tRNA synthetase family.</text>
</comment>
<feature type="short sequence motif" description="'HIGH' region" evidence="9">
    <location>
        <begin position="69"/>
        <end position="79"/>
    </location>
</feature>
<dbReference type="CDD" id="cd07958">
    <property type="entry name" value="Anticodon_Ia_Leu_BEm"/>
    <property type="match status" value="1"/>
</dbReference>
<dbReference type="InterPro" id="IPR001412">
    <property type="entry name" value="aa-tRNA-synth_I_CS"/>
</dbReference>
<dbReference type="InterPro" id="IPR025709">
    <property type="entry name" value="Leu_tRNA-synth_edit"/>
</dbReference>
<evidence type="ECO:0000259" key="14">
    <source>
        <dbReference type="Pfam" id="PF13603"/>
    </source>
</evidence>
<dbReference type="PANTHER" id="PTHR43740">
    <property type="entry name" value="LEUCYL-TRNA SYNTHETASE"/>
    <property type="match status" value="1"/>
</dbReference>
<organism evidence="15 16">
    <name type="scientific">Pseudaminobacter salicylatoxidans</name>
    <dbReference type="NCBI Taxonomy" id="93369"/>
    <lineage>
        <taxon>Bacteria</taxon>
        <taxon>Pseudomonadati</taxon>
        <taxon>Pseudomonadota</taxon>
        <taxon>Alphaproteobacteria</taxon>
        <taxon>Hyphomicrobiales</taxon>
        <taxon>Phyllobacteriaceae</taxon>
        <taxon>Pseudaminobacter</taxon>
    </lineage>
</organism>
<dbReference type="InterPro" id="IPR002302">
    <property type="entry name" value="Leu-tRNA-ligase"/>
</dbReference>
<keyword evidence="4 9" id="KW-0547">Nucleotide-binding</keyword>
<evidence type="ECO:0000259" key="11">
    <source>
        <dbReference type="Pfam" id="PF00133"/>
    </source>
</evidence>
<dbReference type="EMBL" id="QGGG01000004">
    <property type="protein sequence ID" value="PWJ85013.1"/>
    <property type="molecule type" value="Genomic_DNA"/>
</dbReference>
<keyword evidence="6 9" id="KW-0648">Protein biosynthesis</keyword>
<feature type="short sequence motif" description="'KMSKS' region" evidence="9">
    <location>
        <begin position="655"/>
        <end position="659"/>
    </location>
</feature>
<feature type="domain" description="Methionyl/Valyl/Leucyl/Isoleucyl-tRNA synthetase anticodon-binding" evidence="12">
    <location>
        <begin position="739"/>
        <end position="861"/>
    </location>
</feature>
<dbReference type="SUPFAM" id="SSF47323">
    <property type="entry name" value="Anticodon-binding domain of a subclass of class I aminoacyl-tRNA synthetases"/>
    <property type="match status" value="1"/>
</dbReference>
<dbReference type="InterPro" id="IPR015413">
    <property type="entry name" value="Methionyl/Leucyl_tRNA_Synth"/>
</dbReference>
<comment type="catalytic activity">
    <reaction evidence="8 9">
        <text>tRNA(Leu) + L-leucine + ATP = L-leucyl-tRNA(Leu) + AMP + diphosphate</text>
        <dbReference type="Rhea" id="RHEA:11688"/>
        <dbReference type="Rhea" id="RHEA-COMP:9613"/>
        <dbReference type="Rhea" id="RHEA-COMP:9622"/>
        <dbReference type="ChEBI" id="CHEBI:30616"/>
        <dbReference type="ChEBI" id="CHEBI:33019"/>
        <dbReference type="ChEBI" id="CHEBI:57427"/>
        <dbReference type="ChEBI" id="CHEBI:78442"/>
        <dbReference type="ChEBI" id="CHEBI:78494"/>
        <dbReference type="ChEBI" id="CHEBI:456215"/>
        <dbReference type="EC" id="6.1.1.4"/>
    </reaction>
</comment>
<dbReference type="GO" id="GO:0004823">
    <property type="term" value="F:leucine-tRNA ligase activity"/>
    <property type="evidence" value="ECO:0007669"/>
    <property type="project" value="UniProtKB-UniRule"/>
</dbReference>
<evidence type="ECO:0000256" key="1">
    <source>
        <dbReference type="ARBA" id="ARBA00005594"/>
    </source>
</evidence>
<dbReference type="Pfam" id="PF00133">
    <property type="entry name" value="tRNA-synt_1"/>
    <property type="match status" value="2"/>
</dbReference>
<dbReference type="HAMAP" id="MF_00049_B">
    <property type="entry name" value="Leu_tRNA_synth_B"/>
    <property type="match status" value="1"/>
</dbReference>
<dbReference type="PROSITE" id="PS00178">
    <property type="entry name" value="AA_TRNA_LIGASE_I"/>
    <property type="match status" value="1"/>
</dbReference>